<proteinExistence type="predicted"/>
<dbReference type="AlphaFoldDB" id="A0A9P8XSH3"/>
<keyword evidence="2" id="KW-1185">Reference proteome</keyword>
<evidence type="ECO:0000313" key="2">
    <source>
        <dbReference type="Proteomes" id="UP000756346"/>
    </source>
</evidence>
<dbReference type="GeneID" id="70187035"/>
<reference evidence="1" key="1">
    <citation type="journal article" date="2021" name="Nat. Commun.">
        <title>Genetic determinants of endophytism in the Arabidopsis root mycobiome.</title>
        <authorList>
            <person name="Mesny F."/>
            <person name="Miyauchi S."/>
            <person name="Thiergart T."/>
            <person name="Pickel B."/>
            <person name="Atanasova L."/>
            <person name="Karlsson M."/>
            <person name="Huettel B."/>
            <person name="Barry K.W."/>
            <person name="Haridas S."/>
            <person name="Chen C."/>
            <person name="Bauer D."/>
            <person name="Andreopoulos W."/>
            <person name="Pangilinan J."/>
            <person name="LaButti K."/>
            <person name="Riley R."/>
            <person name="Lipzen A."/>
            <person name="Clum A."/>
            <person name="Drula E."/>
            <person name="Henrissat B."/>
            <person name="Kohler A."/>
            <person name="Grigoriev I.V."/>
            <person name="Martin F.M."/>
            <person name="Hacquard S."/>
        </authorList>
    </citation>
    <scope>NUCLEOTIDE SEQUENCE</scope>
    <source>
        <strain evidence="1">MPI-CAGE-CH-0230</strain>
    </source>
</reference>
<dbReference type="RefSeq" id="XP_046004728.1">
    <property type="nucleotide sequence ID" value="XM_046157489.1"/>
</dbReference>
<protein>
    <submittedName>
        <fullName evidence="1">Uncharacterized protein</fullName>
    </submittedName>
</protein>
<gene>
    <name evidence="1" type="ORF">B0I36DRAFT_355871</name>
</gene>
<dbReference type="OrthoDB" id="1262810at2759"/>
<accession>A0A9P8XSH3</accession>
<name>A0A9P8XSH3_9PEZI</name>
<dbReference type="EMBL" id="JAGTJQ010000014">
    <property type="protein sequence ID" value="KAH7012463.1"/>
    <property type="molecule type" value="Genomic_DNA"/>
</dbReference>
<evidence type="ECO:0000313" key="1">
    <source>
        <dbReference type="EMBL" id="KAH7012463.1"/>
    </source>
</evidence>
<sequence length="158" mass="18167">MSHMKAVGFKGEKIVITSTTTPPAQLSRHLLTANLPWLTNSFYNTGFDHLAKKLRNWSYDNWTSRFRSRAGFPAFRREEADHADFTYRDSALSMRRWLNKLAVPIDPSWSIYTTYHIEVKTTNNNHKAPFRISDNQLELVSSDSGLVEFPMGVSSCHN</sequence>
<comment type="caution">
    <text evidence="1">The sequence shown here is derived from an EMBL/GenBank/DDBJ whole genome shotgun (WGS) entry which is preliminary data.</text>
</comment>
<organism evidence="1 2">
    <name type="scientific">Microdochium trichocladiopsis</name>
    <dbReference type="NCBI Taxonomy" id="1682393"/>
    <lineage>
        <taxon>Eukaryota</taxon>
        <taxon>Fungi</taxon>
        <taxon>Dikarya</taxon>
        <taxon>Ascomycota</taxon>
        <taxon>Pezizomycotina</taxon>
        <taxon>Sordariomycetes</taxon>
        <taxon>Xylariomycetidae</taxon>
        <taxon>Xylariales</taxon>
        <taxon>Microdochiaceae</taxon>
        <taxon>Microdochium</taxon>
    </lineage>
</organism>
<dbReference type="Proteomes" id="UP000756346">
    <property type="component" value="Unassembled WGS sequence"/>
</dbReference>